<dbReference type="InterPro" id="IPR036390">
    <property type="entry name" value="WH_DNA-bd_sf"/>
</dbReference>
<evidence type="ECO:0000256" key="2">
    <source>
        <dbReference type="ARBA" id="ARBA00023125"/>
    </source>
</evidence>
<protein>
    <submittedName>
        <fullName evidence="6">CRP-like cAMP-binding protein</fullName>
    </submittedName>
</protein>
<accession>A0ABU0TDW7</accession>
<proteinExistence type="predicted"/>
<reference evidence="6 7" key="1">
    <citation type="submission" date="2023-07" db="EMBL/GenBank/DDBJ databases">
        <title>Functional and genomic diversity of the sorghum phyllosphere microbiome.</title>
        <authorList>
            <person name="Shade A."/>
        </authorList>
    </citation>
    <scope>NUCLEOTIDE SEQUENCE [LARGE SCALE GENOMIC DNA]</scope>
    <source>
        <strain evidence="6 7">SORGH_AS_1064</strain>
    </source>
</reference>
<dbReference type="PANTHER" id="PTHR24567">
    <property type="entry name" value="CRP FAMILY TRANSCRIPTIONAL REGULATORY PROTEIN"/>
    <property type="match status" value="1"/>
</dbReference>
<dbReference type="PROSITE" id="PS51063">
    <property type="entry name" value="HTH_CRP_2"/>
    <property type="match status" value="1"/>
</dbReference>
<dbReference type="EMBL" id="JAUTAL010000001">
    <property type="protein sequence ID" value="MDQ1095275.1"/>
    <property type="molecule type" value="Genomic_DNA"/>
</dbReference>
<evidence type="ECO:0000259" key="5">
    <source>
        <dbReference type="PROSITE" id="PS51063"/>
    </source>
</evidence>
<dbReference type="InterPro" id="IPR012318">
    <property type="entry name" value="HTH_CRP"/>
</dbReference>
<sequence length="198" mass="23348">MVICENLLFSHGAKIQNYKSGEFIFHEGSSTKFYFQIKTGTVKLTNFHEDGKEFIHGLPFEGHCFGETYLFTDKEYAVNAIAVTECDIIKVEKSRFHDLISQKPGLMLSIYRYTADRMHYKYVMSAPLSMMNPFTRLKKFFDHIKVYFGYKEPYSFFIPYTRQQLAAITGLRTETVIRTIKKMEREKLVRLDNSKIYY</sequence>
<evidence type="ECO:0000313" key="6">
    <source>
        <dbReference type="EMBL" id="MDQ1095275.1"/>
    </source>
</evidence>
<dbReference type="SUPFAM" id="SSF46785">
    <property type="entry name" value="Winged helix' DNA-binding domain"/>
    <property type="match status" value="1"/>
</dbReference>
<dbReference type="RefSeq" id="WP_307445890.1">
    <property type="nucleotide sequence ID" value="NZ_JAUTAL010000001.1"/>
</dbReference>
<keyword evidence="2" id="KW-0238">DNA-binding</keyword>
<dbReference type="Gene3D" id="2.60.120.10">
    <property type="entry name" value="Jelly Rolls"/>
    <property type="match status" value="1"/>
</dbReference>
<feature type="domain" description="Cyclic nucleotide-binding" evidence="4">
    <location>
        <begin position="18"/>
        <end position="117"/>
    </location>
</feature>
<dbReference type="Pfam" id="PF13545">
    <property type="entry name" value="HTH_Crp_2"/>
    <property type="match status" value="1"/>
</dbReference>
<dbReference type="Pfam" id="PF00027">
    <property type="entry name" value="cNMP_binding"/>
    <property type="match status" value="1"/>
</dbReference>
<dbReference type="SMART" id="SM00100">
    <property type="entry name" value="cNMP"/>
    <property type="match status" value="1"/>
</dbReference>
<dbReference type="Proteomes" id="UP001225072">
    <property type="component" value="Unassembled WGS sequence"/>
</dbReference>
<gene>
    <name evidence="6" type="ORF">QE404_000422</name>
</gene>
<evidence type="ECO:0000259" key="4">
    <source>
        <dbReference type="PROSITE" id="PS50042"/>
    </source>
</evidence>
<keyword evidence="1" id="KW-0805">Transcription regulation</keyword>
<evidence type="ECO:0000256" key="3">
    <source>
        <dbReference type="ARBA" id="ARBA00023163"/>
    </source>
</evidence>
<name>A0ABU0TDW7_9FLAO</name>
<keyword evidence="7" id="KW-1185">Reference proteome</keyword>
<dbReference type="PRINTS" id="PR00034">
    <property type="entry name" value="HTHCRP"/>
</dbReference>
<feature type="domain" description="HTH crp-type" evidence="5">
    <location>
        <begin position="131"/>
        <end position="198"/>
    </location>
</feature>
<dbReference type="SUPFAM" id="SSF51206">
    <property type="entry name" value="cAMP-binding domain-like"/>
    <property type="match status" value="1"/>
</dbReference>
<keyword evidence="3" id="KW-0804">Transcription</keyword>
<dbReference type="CDD" id="cd00038">
    <property type="entry name" value="CAP_ED"/>
    <property type="match status" value="1"/>
</dbReference>
<comment type="caution">
    <text evidence="6">The sequence shown here is derived from an EMBL/GenBank/DDBJ whole genome shotgun (WGS) entry which is preliminary data.</text>
</comment>
<dbReference type="InterPro" id="IPR018490">
    <property type="entry name" value="cNMP-bd_dom_sf"/>
</dbReference>
<organism evidence="6 7">
    <name type="scientific">Chryseobacterium camelliae</name>
    <dbReference type="NCBI Taxonomy" id="1265445"/>
    <lineage>
        <taxon>Bacteria</taxon>
        <taxon>Pseudomonadati</taxon>
        <taxon>Bacteroidota</taxon>
        <taxon>Flavobacteriia</taxon>
        <taxon>Flavobacteriales</taxon>
        <taxon>Weeksellaceae</taxon>
        <taxon>Chryseobacterium group</taxon>
        <taxon>Chryseobacterium</taxon>
    </lineage>
</organism>
<dbReference type="PANTHER" id="PTHR24567:SF26">
    <property type="entry name" value="REGULATORY PROTEIN YEIL"/>
    <property type="match status" value="1"/>
</dbReference>
<dbReference type="InterPro" id="IPR014710">
    <property type="entry name" value="RmlC-like_jellyroll"/>
</dbReference>
<dbReference type="PROSITE" id="PS50042">
    <property type="entry name" value="CNMP_BINDING_3"/>
    <property type="match status" value="1"/>
</dbReference>
<evidence type="ECO:0000313" key="7">
    <source>
        <dbReference type="Proteomes" id="UP001225072"/>
    </source>
</evidence>
<evidence type="ECO:0000256" key="1">
    <source>
        <dbReference type="ARBA" id="ARBA00023015"/>
    </source>
</evidence>
<dbReference type="InterPro" id="IPR000595">
    <property type="entry name" value="cNMP-bd_dom"/>
</dbReference>
<dbReference type="SMART" id="SM00419">
    <property type="entry name" value="HTH_CRP"/>
    <property type="match status" value="1"/>
</dbReference>
<dbReference type="InterPro" id="IPR050397">
    <property type="entry name" value="Env_Response_Regulators"/>
</dbReference>